<dbReference type="STRING" id="1190417.SAMN05660690_1254"/>
<accession>A0A1G6L898</accession>
<evidence type="ECO:0008006" key="3">
    <source>
        <dbReference type="Google" id="ProtNLM"/>
    </source>
</evidence>
<dbReference type="Proteomes" id="UP000199416">
    <property type="component" value="Unassembled WGS sequence"/>
</dbReference>
<evidence type="ECO:0000313" key="1">
    <source>
        <dbReference type="EMBL" id="SDC39519.1"/>
    </source>
</evidence>
<dbReference type="EMBL" id="FMZF01000002">
    <property type="protein sequence ID" value="SDC39519.1"/>
    <property type="molecule type" value="Genomic_DNA"/>
</dbReference>
<sequence>MTGPHVDPGAPADPAAPDLPLHLWRRLDWRFLLPSTRLRVVACGGTPDDDLLAALRLLQVDVVRPGPDWRPVADAAPDVVVLVQPTAADLAAAAAAVRPGGWVYAEVRRDLHAAGPRTLLGWPRAFRAAGLTDVVAHWHAPDLRTCSRMVPLDAPALVRDALSRHGAVRFGRALSLAGRAAVALGVFPAGVPEGSTVGRRPEVP</sequence>
<reference evidence="2" key="1">
    <citation type="submission" date="2016-10" db="EMBL/GenBank/DDBJ databases">
        <authorList>
            <person name="Varghese N."/>
            <person name="Submissions S."/>
        </authorList>
    </citation>
    <scope>NUCLEOTIDE SEQUENCE [LARGE SCALE GENOMIC DNA]</scope>
    <source>
        <strain evidence="2">DSM 45421</strain>
    </source>
</reference>
<gene>
    <name evidence="1" type="ORF">SAMN05660690_1254</name>
</gene>
<proteinExistence type="predicted"/>
<dbReference type="RefSeq" id="WP_091364330.1">
    <property type="nucleotide sequence ID" value="NZ_FMZF01000002.1"/>
</dbReference>
<organism evidence="1 2">
    <name type="scientific">Geodermatophilus telluris</name>
    <dbReference type="NCBI Taxonomy" id="1190417"/>
    <lineage>
        <taxon>Bacteria</taxon>
        <taxon>Bacillati</taxon>
        <taxon>Actinomycetota</taxon>
        <taxon>Actinomycetes</taxon>
        <taxon>Geodermatophilales</taxon>
        <taxon>Geodermatophilaceae</taxon>
        <taxon>Geodermatophilus</taxon>
    </lineage>
</organism>
<name>A0A1G6L898_9ACTN</name>
<evidence type="ECO:0000313" key="2">
    <source>
        <dbReference type="Proteomes" id="UP000199416"/>
    </source>
</evidence>
<keyword evidence="2" id="KW-1185">Reference proteome</keyword>
<protein>
    <recommendedName>
        <fullName evidence="3">Methyltransferase domain-containing protein</fullName>
    </recommendedName>
</protein>
<dbReference type="AlphaFoldDB" id="A0A1G6L898"/>